<dbReference type="CDD" id="cd09272">
    <property type="entry name" value="RNase_HI_RT_Ty1"/>
    <property type="match status" value="1"/>
</dbReference>
<proteinExistence type="predicted"/>
<dbReference type="PANTHER" id="PTHR11439">
    <property type="entry name" value="GAG-POL-RELATED RETROTRANSPOSON"/>
    <property type="match status" value="1"/>
</dbReference>
<dbReference type="Proteomes" id="UP000321947">
    <property type="component" value="Unassembled WGS sequence"/>
</dbReference>
<dbReference type="PANTHER" id="PTHR11439:SF496">
    <property type="entry name" value="RNA-DIRECTED DNA POLYMERASE"/>
    <property type="match status" value="1"/>
</dbReference>
<evidence type="ECO:0000313" key="1">
    <source>
        <dbReference type="EMBL" id="TYK16260.1"/>
    </source>
</evidence>
<evidence type="ECO:0000313" key="2">
    <source>
        <dbReference type="Proteomes" id="UP000321947"/>
    </source>
</evidence>
<reference evidence="1 2" key="1">
    <citation type="submission" date="2019-08" db="EMBL/GenBank/DDBJ databases">
        <title>Draft genome sequences of two oriental melons (Cucumis melo L. var makuwa).</title>
        <authorList>
            <person name="Kwon S.-Y."/>
        </authorList>
    </citation>
    <scope>NUCLEOTIDE SEQUENCE [LARGE SCALE GENOMIC DNA]</scope>
    <source>
        <strain evidence="2">cv. Chang Bougi</strain>
        <tissue evidence="1">Leaf</tissue>
    </source>
</reference>
<accession>A0A5D3CY26</accession>
<comment type="caution">
    <text evidence="1">The sequence shown here is derived from an EMBL/GenBank/DDBJ whole genome shotgun (WGS) entry which is preliminary data.</text>
</comment>
<organism evidence="1 2">
    <name type="scientific">Cucumis melo var. makuwa</name>
    <name type="common">Oriental melon</name>
    <dbReference type="NCBI Taxonomy" id="1194695"/>
    <lineage>
        <taxon>Eukaryota</taxon>
        <taxon>Viridiplantae</taxon>
        <taxon>Streptophyta</taxon>
        <taxon>Embryophyta</taxon>
        <taxon>Tracheophyta</taxon>
        <taxon>Spermatophyta</taxon>
        <taxon>Magnoliopsida</taxon>
        <taxon>eudicotyledons</taxon>
        <taxon>Gunneridae</taxon>
        <taxon>Pentapetalae</taxon>
        <taxon>rosids</taxon>
        <taxon>fabids</taxon>
        <taxon>Cucurbitales</taxon>
        <taxon>Cucurbitaceae</taxon>
        <taxon>Benincaseae</taxon>
        <taxon>Cucumis</taxon>
    </lineage>
</organism>
<sequence length="197" mass="22405">MRNIPYASAVGNMMYAMLCTRPDICYSVGMISRYQSNLGRDHWTAIKNILKYLRRTKNYMLVYGTKDLILTGYTDSDFQTDKDARKSTSESVFTLNGGAVVWRSVKKTCISDFITEGEYVAACKAAKEVVCLRKFLTNLEIVPNMHLPITLYCDNSGAVANSREPRSHKQGKHIKRKYHLIRKIVHRGDVVVIQISS</sequence>
<dbReference type="EMBL" id="SSTD01008307">
    <property type="protein sequence ID" value="TYK16260.1"/>
    <property type="molecule type" value="Genomic_DNA"/>
</dbReference>
<gene>
    <name evidence="1" type="ORF">E5676_scaffold21G00290</name>
</gene>
<dbReference type="AlphaFoldDB" id="A0A5D3CY26"/>
<protein>
    <submittedName>
        <fullName evidence="1">Gag/pol protein</fullName>
    </submittedName>
</protein>
<name>A0A5D3CY26_CUCMM</name>